<proteinExistence type="predicted"/>
<gene>
    <name evidence="2" type="ORF">MOP44_24005</name>
</gene>
<feature type="transmembrane region" description="Helical" evidence="1">
    <location>
        <begin position="12"/>
        <end position="32"/>
    </location>
</feature>
<accession>A0A9J7BPE2</accession>
<keyword evidence="3" id="KW-1185">Reference proteome</keyword>
<feature type="transmembrane region" description="Helical" evidence="1">
    <location>
        <begin position="38"/>
        <end position="58"/>
    </location>
</feature>
<keyword evidence="1" id="KW-0812">Transmembrane</keyword>
<dbReference type="EMBL" id="CP093313">
    <property type="protein sequence ID" value="UWZ83618.1"/>
    <property type="molecule type" value="Genomic_DNA"/>
</dbReference>
<name>A0A9J7BPE2_9BACT</name>
<keyword evidence="1" id="KW-1133">Transmembrane helix</keyword>
<dbReference type="RefSeq" id="WP_260792953.1">
    <property type="nucleotide sequence ID" value="NZ_CP093313.1"/>
</dbReference>
<dbReference type="Proteomes" id="UP001059380">
    <property type="component" value="Chromosome"/>
</dbReference>
<keyword evidence="1" id="KW-0472">Membrane</keyword>
<dbReference type="AlphaFoldDB" id="A0A9J7BPE2"/>
<evidence type="ECO:0000313" key="2">
    <source>
        <dbReference type="EMBL" id="UWZ83618.1"/>
    </source>
</evidence>
<protein>
    <submittedName>
        <fullName evidence="2">Uncharacterized protein</fullName>
    </submittedName>
</protein>
<organism evidence="2 3">
    <name type="scientific">Occallatibacter riparius</name>
    <dbReference type="NCBI Taxonomy" id="1002689"/>
    <lineage>
        <taxon>Bacteria</taxon>
        <taxon>Pseudomonadati</taxon>
        <taxon>Acidobacteriota</taxon>
        <taxon>Terriglobia</taxon>
        <taxon>Terriglobales</taxon>
        <taxon>Acidobacteriaceae</taxon>
        <taxon>Occallatibacter</taxon>
    </lineage>
</organism>
<reference evidence="2" key="1">
    <citation type="submission" date="2021-04" db="EMBL/GenBank/DDBJ databases">
        <title>Phylogenetic analysis of Acidobacteriaceae.</title>
        <authorList>
            <person name="Qiu L."/>
            <person name="Zhang Q."/>
        </authorList>
    </citation>
    <scope>NUCLEOTIDE SEQUENCE</scope>
    <source>
        <strain evidence="2">DSM 25168</strain>
    </source>
</reference>
<sequence length="69" mass="7844">MTALFVRACQPVWLLLDGLFTLLLGLLIWRHWPSSAMWIIGVFVGFNLLMNGMTRLMLTLAIRRALKAA</sequence>
<evidence type="ECO:0000313" key="3">
    <source>
        <dbReference type="Proteomes" id="UP001059380"/>
    </source>
</evidence>
<evidence type="ECO:0000256" key="1">
    <source>
        <dbReference type="SAM" id="Phobius"/>
    </source>
</evidence>
<dbReference type="KEGG" id="orp:MOP44_24005"/>